<organism evidence="2 3">
    <name type="scientific">Streptomyces chrestomyceticus JCM 4735</name>
    <dbReference type="NCBI Taxonomy" id="1306181"/>
    <lineage>
        <taxon>Bacteria</taxon>
        <taxon>Bacillati</taxon>
        <taxon>Actinomycetota</taxon>
        <taxon>Actinomycetes</taxon>
        <taxon>Kitasatosporales</taxon>
        <taxon>Streptomycetaceae</taxon>
        <taxon>Streptomyces</taxon>
    </lineage>
</organism>
<dbReference type="Gene3D" id="3.40.710.10">
    <property type="entry name" value="DD-peptidase/beta-lactamase superfamily"/>
    <property type="match status" value="2"/>
</dbReference>
<comment type="caution">
    <text evidence="2">The sequence shown here is derived from an EMBL/GenBank/DDBJ whole genome shotgun (WGS) entry which is preliminary data.</text>
</comment>
<dbReference type="SUPFAM" id="SSF56601">
    <property type="entry name" value="beta-lactamase/transpeptidase-like"/>
    <property type="match status" value="1"/>
</dbReference>
<reference evidence="2 3" key="1">
    <citation type="submission" date="2018-11" db="EMBL/GenBank/DDBJ databases">
        <title>Whole genome sequence of Streptomyces chrestomyceticus NBRC 13444(T).</title>
        <authorList>
            <person name="Komaki H."/>
            <person name="Tamura T."/>
        </authorList>
    </citation>
    <scope>NUCLEOTIDE SEQUENCE [LARGE SCALE GENOMIC DNA]</scope>
    <source>
        <strain evidence="2 3">NBRC 13444</strain>
    </source>
</reference>
<feature type="domain" description="Beta-lactamase-related" evidence="1">
    <location>
        <begin position="6"/>
        <end position="56"/>
    </location>
</feature>
<name>A0A7U9Q228_9ACTN</name>
<dbReference type="Proteomes" id="UP000287830">
    <property type="component" value="Unassembled WGS sequence"/>
</dbReference>
<dbReference type="EMBL" id="BHZC01000001">
    <property type="protein sequence ID" value="GCD40268.1"/>
    <property type="molecule type" value="Genomic_DNA"/>
</dbReference>
<dbReference type="PANTHER" id="PTHR46825:SF9">
    <property type="entry name" value="BETA-LACTAMASE-RELATED DOMAIN-CONTAINING PROTEIN"/>
    <property type="match status" value="1"/>
</dbReference>
<proteinExistence type="predicted"/>
<evidence type="ECO:0000259" key="1">
    <source>
        <dbReference type="Pfam" id="PF00144"/>
    </source>
</evidence>
<dbReference type="InterPro" id="IPR012338">
    <property type="entry name" value="Beta-lactam/transpept-like"/>
</dbReference>
<accession>A0A7U9Q228</accession>
<evidence type="ECO:0000313" key="3">
    <source>
        <dbReference type="Proteomes" id="UP000287830"/>
    </source>
</evidence>
<dbReference type="PANTHER" id="PTHR46825">
    <property type="entry name" value="D-ALANYL-D-ALANINE-CARBOXYPEPTIDASE/ENDOPEPTIDASE AMPH"/>
    <property type="match status" value="1"/>
</dbReference>
<protein>
    <submittedName>
        <fullName evidence="2">Serine hydrolase</fullName>
    </submittedName>
</protein>
<dbReference type="AlphaFoldDB" id="A0A7U9Q228"/>
<evidence type="ECO:0000313" key="2">
    <source>
        <dbReference type="EMBL" id="GCD40268.1"/>
    </source>
</evidence>
<gene>
    <name evidence="2" type="ORF">OEIGOIKO_08125</name>
</gene>
<keyword evidence="2" id="KW-0378">Hydrolase</keyword>
<dbReference type="InterPro" id="IPR050491">
    <property type="entry name" value="AmpC-like"/>
</dbReference>
<dbReference type="GO" id="GO:0016787">
    <property type="term" value="F:hydrolase activity"/>
    <property type="evidence" value="ECO:0007669"/>
    <property type="project" value="UniProtKB-KW"/>
</dbReference>
<dbReference type="Pfam" id="PF00144">
    <property type="entry name" value="Beta-lactamase"/>
    <property type="match status" value="1"/>
</dbReference>
<dbReference type="InterPro" id="IPR001466">
    <property type="entry name" value="Beta-lactam-related"/>
</dbReference>
<sequence length="130" mass="13765">MPQAGLFRAGSATKMFTAVVLMQLVGEGKVLLDTPLERYVSTELVPAAERITVRMLGPDSRYGLGLKQERLSCGRLAVGQTGGIPGYATLAFTTPDRSCRVVLSANLADWPADPSIGDPIDKVLDDAVCG</sequence>